<dbReference type="AlphaFoldDB" id="A0A224YHY8"/>
<name>A0A224YHY8_9ACAR</name>
<reference evidence="1" key="1">
    <citation type="journal article" date="2017" name="Parasit. Vectors">
        <title>Sialotranscriptomics of Rhipicephalus zambeziensis reveals intricate expression profiles of secretory proteins and suggests tight temporal transcriptional regulation during blood-feeding.</title>
        <authorList>
            <person name="de Castro M.H."/>
            <person name="de Klerk D."/>
            <person name="Pienaar R."/>
            <person name="Rees D.J.G."/>
            <person name="Mans B.J."/>
        </authorList>
    </citation>
    <scope>NUCLEOTIDE SEQUENCE</scope>
    <source>
        <tissue evidence="1">Salivary glands</tissue>
    </source>
</reference>
<evidence type="ECO:0000313" key="1">
    <source>
        <dbReference type="EMBL" id="MAA13584.1"/>
    </source>
</evidence>
<protein>
    <submittedName>
        <fullName evidence="1">Uncharacterized protein</fullName>
    </submittedName>
</protein>
<dbReference type="EMBL" id="GFPF01002438">
    <property type="protein sequence ID" value="MAA13584.1"/>
    <property type="molecule type" value="Transcribed_RNA"/>
</dbReference>
<organism evidence="1">
    <name type="scientific">Rhipicephalus zambeziensis</name>
    <dbReference type="NCBI Taxonomy" id="60191"/>
    <lineage>
        <taxon>Eukaryota</taxon>
        <taxon>Metazoa</taxon>
        <taxon>Ecdysozoa</taxon>
        <taxon>Arthropoda</taxon>
        <taxon>Chelicerata</taxon>
        <taxon>Arachnida</taxon>
        <taxon>Acari</taxon>
        <taxon>Parasitiformes</taxon>
        <taxon>Ixodida</taxon>
        <taxon>Ixodoidea</taxon>
        <taxon>Ixodidae</taxon>
        <taxon>Rhipicephalinae</taxon>
        <taxon>Rhipicephalus</taxon>
        <taxon>Rhipicephalus</taxon>
    </lineage>
</organism>
<accession>A0A224YHY8</accession>
<proteinExistence type="predicted"/>
<sequence>MRKCCLRLGTWGKITKASHSKCSLWMLRYWVGDVQFAFVPGTGQSGVRKRMFVNKDACATTHHHNNVNIITLIACFITSFFPTLHSLSPALPLYKPPLFL</sequence>